<dbReference type="GO" id="GO:0043171">
    <property type="term" value="P:peptide catabolic process"/>
    <property type="evidence" value="ECO:0007669"/>
    <property type="project" value="TreeGrafter"/>
</dbReference>
<sequence length="779" mass="89366">MKKLILYVACFSCSIAASAQGGIYNSNKFHQLEELWPTPNGYRNGAGAPGHEYWQQRANYDIKIELNDENQSVTGSETITYTNNSPDALTYIWLQLDQNIFDPKSDTYSTQTNGPLKDMSFEALNMFNQKEFKGGYTIKSVKTAGSDLNYTINKTMMRVELPQPLKPKQSFTFSVDWFNYINNAKINGGRGGYEYFAGDKNIIYEMAQWFPRMCVYDDVNGWQTKQYLGNGEFALDFGDYKVSITVPSDHIVAATGTLQNTSQVLSKKQIDLLEQAKNAPKPIMIVSQDEATANEKNHSKNKKTWIFQADNVRDFAWASSRKFIWDAMGVQVGPKKVMAMSYYPKEASPLWDKYSTHAIAQTLTTYSRYTFGYPYPTAISVNGPIGGMEYPMICFNGPRPEADGTYAASTKYGLISVVIHEVGHNFFPMIVSSDERQWTWMDEGLNTFLQYLTEQEWEEKYPSRRGEPRDIVPYMSGDKATLDPIMTNSESILQFGNNAYSKPATALNILRETVMGRELFDYAFKEYAQRWMFKHPQPADFFRTMEDASGVDLDWFWRGWFYGTDPVDIAIKNVTWYSTDTQNPEVEKNAKRKKLEAEPLSVSEQRNKTSIKQYRVDKFPELKDFYNAYDPLVVSESDRTKYQAYYNALNDKDKKALAAGLNYYLVDFENVGGLIMPVILQMEYADGTKEIVRIPAEIWRKNNQKVAKLFITEKPVKQFELDPLQETADIDRSNNFFPYKAVESKFQLFKQQHEQTLNPMQVERNNNSASTPTPVKGNN</sequence>
<dbReference type="GO" id="GO:0042277">
    <property type="term" value="F:peptide binding"/>
    <property type="evidence" value="ECO:0007669"/>
    <property type="project" value="TreeGrafter"/>
</dbReference>
<feature type="region of interest" description="Disordered" evidence="1">
    <location>
        <begin position="757"/>
        <end position="779"/>
    </location>
</feature>
<gene>
    <name evidence="4" type="ORF">SAMN06265350_105171</name>
</gene>
<dbReference type="GO" id="GO:0016020">
    <property type="term" value="C:membrane"/>
    <property type="evidence" value="ECO:0007669"/>
    <property type="project" value="TreeGrafter"/>
</dbReference>
<proteinExistence type="predicted"/>
<dbReference type="Pfam" id="PF01433">
    <property type="entry name" value="Peptidase_M1"/>
    <property type="match status" value="1"/>
</dbReference>
<dbReference type="Proteomes" id="UP000315971">
    <property type="component" value="Unassembled WGS sequence"/>
</dbReference>
<dbReference type="InterPro" id="IPR014782">
    <property type="entry name" value="Peptidase_M1_dom"/>
</dbReference>
<keyword evidence="2" id="KW-0732">Signal</keyword>
<dbReference type="GO" id="GO:0005737">
    <property type="term" value="C:cytoplasm"/>
    <property type="evidence" value="ECO:0007669"/>
    <property type="project" value="TreeGrafter"/>
</dbReference>
<dbReference type="InterPro" id="IPR027268">
    <property type="entry name" value="Peptidase_M4/M1_CTD_sf"/>
</dbReference>
<feature type="chain" id="PRO_5022229197" evidence="2">
    <location>
        <begin position="20"/>
        <end position="779"/>
    </location>
</feature>
<evidence type="ECO:0000259" key="3">
    <source>
        <dbReference type="Pfam" id="PF01433"/>
    </source>
</evidence>
<dbReference type="GO" id="GO:0005615">
    <property type="term" value="C:extracellular space"/>
    <property type="evidence" value="ECO:0007669"/>
    <property type="project" value="TreeGrafter"/>
</dbReference>
<dbReference type="PANTHER" id="PTHR11533:SF174">
    <property type="entry name" value="PUROMYCIN-SENSITIVE AMINOPEPTIDASE-RELATED"/>
    <property type="match status" value="1"/>
</dbReference>
<evidence type="ECO:0000313" key="5">
    <source>
        <dbReference type="Proteomes" id="UP000315971"/>
    </source>
</evidence>
<keyword evidence="5" id="KW-1185">Reference proteome</keyword>
<dbReference type="EMBL" id="FXSZ01000005">
    <property type="protein sequence ID" value="SMO65784.1"/>
    <property type="molecule type" value="Genomic_DNA"/>
</dbReference>
<dbReference type="AlphaFoldDB" id="A0A521D277"/>
<evidence type="ECO:0000256" key="1">
    <source>
        <dbReference type="SAM" id="MobiDB-lite"/>
    </source>
</evidence>
<dbReference type="Gene3D" id="1.10.390.10">
    <property type="entry name" value="Neutral Protease Domain 2"/>
    <property type="match status" value="1"/>
</dbReference>
<organism evidence="4 5">
    <name type="scientific">Solitalea koreensis</name>
    <dbReference type="NCBI Taxonomy" id="543615"/>
    <lineage>
        <taxon>Bacteria</taxon>
        <taxon>Pseudomonadati</taxon>
        <taxon>Bacteroidota</taxon>
        <taxon>Sphingobacteriia</taxon>
        <taxon>Sphingobacteriales</taxon>
        <taxon>Sphingobacteriaceae</taxon>
        <taxon>Solitalea</taxon>
    </lineage>
</organism>
<name>A0A521D277_9SPHI</name>
<evidence type="ECO:0000256" key="2">
    <source>
        <dbReference type="SAM" id="SignalP"/>
    </source>
</evidence>
<evidence type="ECO:0000313" key="4">
    <source>
        <dbReference type="EMBL" id="SMO65784.1"/>
    </source>
</evidence>
<feature type="domain" description="Peptidase M1 membrane alanine aminopeptidase" evidence="3">
    <location>
        <begin position="361"/>
        <end position="560"/>
    </location>
</feature>
<dbReference type="OrthoDB" id="9814383at2"/>
<dbReference type="SUPFAM" id="SSF55486">
    <property type="entry name" value="Metalloproteases ('zincins'), catalytic domain"/>
    <property type="match status" value="1"/>
</dbReference>
<dbReference type="RefSeq" id="WP_142603764.1">
    <property type="nucleotide sequence ID" value="NZ_FXSZ01000005.1"/>
</dbReference>
<dbReference type="PANTHER" id="PTHR11533">
    <property type="entry name" value="PROTEASE M1 ZINC METALLOPROTEASE"/>
    <property type="match status" value="1"/>
</dbReference>
<accession>A0A521D277</accession>
<dbReference type="GO" id="GO:0070006">
    <property type="term" value="F:metalloaminopeptidase activity"/>
    <property type="evidence" value="ECO:0007669"/>
    <property type="project" value="TreeGrafter"/>
</dbReference>
<feature type="signal peptide" evidence="2">
    <location>
        <begin position="1"/>
        <end position="19"/>
    </location>
</feature>
<reference evidence="4 5" key="1">
    <citation type="submission" date="2017-05" db="EMBL/GenBank/DDBJ databases">
        <authorList>
            <person name="Varghese N."/>
            <person name="Submissions S."/>
        </authorList>
    </citation>
    <scope>NUCLEOTIDE SEQUENCE [LARGE SCALE GENOMIC DNA]</scope>
    <source>
        <strain evidence="4 5">DSM 21342</strain>
    </source>
</reference>
<protein>
    <submittedName>
        <fullName evidence="4">Peptidase family M1</fullName>
    </submittedName>
</protein>
<dbReference type="CDD" id="cd09604">
    <property type="entry name" value="M1_APN_like"/>
    <property type="match status" value="1"/>
</dbReference>
<dbReference type="InterPro" id="IPR050344">
    <property type="entry name" value="Peptidase_M1_aminopeptidases"/>
</dbReference>
<dbReference type="GO" id="GO:0008270">
    <property type="term" value="F:zinc ion binding"/>
    <property type="evidence" value="ECO:0007669"/>
    <property type="project" value="InterPro"/>
</dbReference>